<dbReference type="RefSeq" id="WP_101358418.1">
    <property type="nucleotide sequence ID" value="NZ_NKXO01000015.1"/>
</dbReference>
<accession>A0A2N3IHI6</accession>
<name>A0A2N3IHI6_9BACT</name>
<evidence type="ECO:0000313" key="2">
    <source>
        <dbReference type="Proteomes" id="UP000233387"/>
    </source>
</evidence>
<dbReference type="Gene3D" id="3.40.50.300">
    <property type="entry name" value="P-loop containing nucleotide triphosphate hydrolases"/>
    <property type="match status" value="1"/>
</dbReference>
<dbReference type="InterPro" id="IPR027417">
    <property type="entry name" value="P-loop_NTPase"/>
</dbReference>
<dbReference type="OrthoDB" id="678128at2"/>
<gene>
    <name evidence="1" type="ORF">Rain11_1155</name>
</gene>
<proteinExistence type="predicted"/>
<organism evidence="1 2">
    <name type="scientific">Raineya orbicola</name>
    <dbReference type="NCBI Taxonomy" id="2016530"/>
    <lineage>
        <taxon>Bacteria</taxon>
        <taxon>Pseudomonadati</taxon>
        <taxon>Bacteroidota</taxon>
        <taxon>Cytophagia</taxon>
        <taxon>Cytophagales</taxon>
        <taxon>Raineyaceae</taxon>
        <taxon>Raineya</taxon>
    </lineage>
</organism>
<dbReference type="AlphaFoldDB" id="A0A2N3IHI6"/>
<dbReference type="Proteomes" id="UP000233387">
    <property type="component" value="Unassembled WGS sequence"/>
</dbReference>
<reference evidence="1 2" key="1">
    <citation type="submission" date="2017-06" db="EMBL/GenBank/DDBJ databases">
        <title>Raineya orbicola gen. nov., sp. nov. a slightly thermophilic bacterium of the phylum Bacteroidetes and the description of Raineyaceae fam. nov.</title>
        <authorList>
            <person name="Albuquerque L."/>
            <person name="Polonia A.R.M."/>
            <person name="Barroso C."/>
            <person name="Froufe H.J.C."/>
            <person name="Lage O."/>
            <person name="Lobo-Da-Cunha A."/>
            <person name="Egas C."/>
            <person name="Da Costa M.S."/>
        </authorList>
    </citation>
    <scope>NUCLEOTIDE SEQUENCE [LARGE SCALE GENOMIC DNA]</scope>
    <source>
        <strain evidence="1 2">SPSPC-11</strain>
    </source>
</reference>
<keyword evidence="2" id="KW-1185">Reference proteome</keyword>
<sequence length="208" mass="24376">MFSFFGKKDLQLVRLDDVVWISQEAKWAALLRDLQKSAESKPTWLIYFFERTFSTLQTLLPNLQKPYEWVQSADNLKDTSKILIFSANEFRHLSSYLKKDFTNKELSVFFAEHYPLAVEETEILKKIGDISFRAKAYVYTSFDEPILKKFSGDKILEMLKKLGIKETESLSHQLITKAIKEAQKKISESIKHEQKAVSMEDWFAKNFK</sequence>
<evidence type="ECO:0000313" key="1">
    <source>
        <dbReference type="EMBL" id="PKQ69820.1"/>
    </source>
</evidence>
<dbReference type="EMBL" id="NKXO01000015">
    <property type="protein sequence ID" value="PKQ69820.1"/>
    <property type="molecule type" value="Genomic_DNA"/>
</dbReference>
<comment type="caution">
    <text evidence="1">The sequence shown here is derived from an EMBL/GenBank/DDBJ whole genome shotgun (WGS) entry which is preliminary data.</text>
</comment>
<protein>
    <submittedName>
        <fullName evidence="1">Uncharacterized protein</fullName>
    </submittedName>
</protein>